<reference evidence="2 3" key="1">
    <citation type="submission" date="2019-03" db="EMBL/GenBank/DDBJ databases">
        <title>The genome sequence of a newly discovered highly antifungal drug resistant Aspergillus species, Aspergillus tanneri NIH 1004.</title>
        <authorList>
            <person name="Mounaud S."/>
            <person name="Singh I."/>
            <person name="Joardar V."/>
            <person name="Pakala S."/>
            <person name="Pakala S."/>
            <person name="Venepally P."/>
            <person name="Hoover J."/>
            <person name="Nierman W."/>
            <person name="Chung J."/>
            <person name="Losada L."/>
        </authorList>
    </citation>
    <scope>NUCLEOTIDE SEQUENCE [LARGE SCALE GENOMIC DNA]</scope>
    <source>
        <strain evidence="2 3">NIH1004</strain>
    </source>
</reference>
<evidence type="ECO:0000256" key="1">
    <source>
        <dbReference type="SAM" id="MobiDB-lite"/>
    </source>
</evidence>
<dbReference type="VEuPathDB" id="FungiDB:EYZ11_007798"/>
<dbReference type="EMBL" id="SOSA01000313">
    <property type="protein sequence ID" value="THC92721.1"/>
    <property type="molecule type" value="Genomic_DNA"/>
</dbReference>
<accession>A0A4S3JHN6</accession>
<feature type="region of interest" description="Disordered" evidence="1">
    <location>
        <begin position="60"/>
        <end position="79"/>
    </location>
</feature>
<comment type="caution">
    <text evidence="2">The sequence shown here is derived from an EMBL/GenBank/DDBJ whole genome shotgun (WGS) entry which is preliminary data.</text>
</comment>
<evidence type="ECO:0000313" key="3">
    <source>
        <dbReference type="Proteomes" id="UP000308092"/>
    </source>
</evidence>
<keyword evidence="3" id="KW-1185">Reference proteome</keyword>
<proteinExistence type="predicted"/>
<protein>
    <submittedName>
        <fullName evidence="2">Uncharacterized protein</fullName>
    </submittedName>
</protein>
<dbReference type="AlphaFoldDB" id="A0A4S3JHN6"/>
<gene>
    <name evidence="2" type="ORF">EYZ11_007798</name>
</gene>
<name>A0A4S3JHN6_9EURO</name>
<evidence type="ECO:0000313" key="2">
    <source>
        <dbReference type="EMBL" id="THC92721.1"/>
    </source>
</evidence>
<dbReference type="Proteomes" id="UP000308092">
    <property type="component" value="Unassembled WGS sequence"/>
</dbReference>
<dbReference type="STRING" id="1220188.A0A4S3JHN6"/>
<sequence length="198" mass="21870">MLCLEFPRVEAAKPVANRRKRLGCTTPLSARLAHCKIPCLGNGQQRYKFKEQMVIRGTPIRSQGSLSPSKVPHSPSSEGTATASALVTILDITDVRYELTYYGEFLKDIPRRLGTNDVLDASVTALTYAYPSLRTSQPSPEALNKYVNALKTLRLGLQDPVKMRTMEALCGIYLIVVCQVRACILIDRLTLTATELAL</sequence>
<organism evidence="2 3">
    <name type="scientific">Aspergillus tanneri</name>
    <dbReference type="NCBI Taxonomy" id="1220188"/>
    <lineage>
        <taxon>Eukaryota</taxon>
        <taxon>Fungi</taxon>
        <taxon>Dikarya</taxon>
        <taxon>Ascomycota</taxon>
        <taxon>Pezizomycotina</taxon>
        <taxon>Eurotiomycetes</taxon>
        <taxon>Eurotiomycetidae</taxon>
        <taxon>Eurotiales</taxon>
        <taxon>Aspergillaceae</taxon>
        <taxon>Aspergillus</taxon>
        <taxon>Aspergillus subgen. Circumdati</taxon>
    </lineage>
</organism>